<feature type="region of interest" description="Disordered" evidence="1">
    <location>
        <begin position="676"/>
        <end position="772"/>
    </location>
</feature>
<feature type="region of interest" description="Disordered" evidence="1">
    <location>
        <begin position="292"/>
        <end position="366"/>
    </location>
</feature>
<dbReference type="Proteomes" id="UP001369086">
    <property type="component" value="Unassembled WGS sequence"/>
</dbReference>
<dbReference type="Pfam" id="PF15223">
    <property type="entry name" value="EPOP"/>
    <property type="match status" value="1"/>
</dbReference>
<dbReference type="InterPro" id="IPR003380">
    <property type="entry name" value="SKI/SNO/DAC"/>
</dbReference>
<dbReference type="EMBL" id="JAHFZB010000028">
    <property type="protein sequence ID" value="KAK6473172.1"/>
    <property type="molecule type" value="Genomic_DNA"/>
</dbReference>
<evidence type="ECO:0000313" key="4">
    <source>
        <dbReference type="Proteomes" id="UP001369086"/>
    </source>
</evidence>
<evidence type="ECO:0000313" key="3">
    <source>
        <dbReference type="EMBL" id="KAK6473172.1"/>
    </source>
</evidence>
<comment type="caution">
    <text evidence="3">The sequence shown here is derived from an EMBL/GenBank/DDBJ whole genome shotgun (WGS) entry which is preliminary data.</text>
</comment>
<dbReference type="PANTHER" id="PTHR23187:SF1">
    <property type="entry name" value="ELONGIN BC AND POLYCOMB REPRESSIVE COMPLEX 2-ASSOCIATED PROTEIN"/>
    <property type="match status" value="1"/>
</dbReference>
<reference evidence="3 4" key="1">
    <citation type="submission" date="2021-05" db="EMBL/GenBank/DDBJ databases">
        <authorList>
            <person name="Zahm M."/>
            <person name="Klopp C."/>
            <person name="Cabau C."/>
            <person name="Kuhl H."/>
            <person name="Suciu R."/>
            <person name="Ciorpac M."/>
            <person name="Holostenco D."/>
            <person name="Gessner J."/>
            <person name="Wuertz S."/>
            <person name="Hohne C."/>
            <person name="Stock M."/>
            <person name="Gislard M."/>
            <person name="Lluch J."/>
            <person name="Milhes M."/>
            <person name="Lampietro C."/>
            <person name="Lopez Roques C."/>
            <person name="Donnadieu C."/>
            <person name="Du K."/>
            <person name="Schartl M."/>
            <person name="Guiguen Y."/>
        </authorList>
    </citation>
    <scope>NUCLEOTIDE SEQUENCE [LARGE SCALE GENOMIC DNA]</scope>
    <source>
        <strain evidence="3">Hh-F2</strain>
        <tissue evidence="3">Blood</tissue>
    </source>
</reference>
<proteinExistence type="predicted"/>
<dbReference type="InterPro" id="IPR009061">
    <property type="entry name" value="DNA-bd_dom_put_sf"/>
</dbReference>
<name>A0ABR0YKK2_HUSHU</name>
<dbReference type="InterPro" id="IPR037000">
    <property type="entry name" value="Ski_DNA-bd_sf"/>
</dbReference>
<dbReference type="InterPro" id="IPR052119">
    <property type="entry name" value="ElonginBC-PRC2_ViralRestrict"/>
</dbReference>
<feature type="compositionally biased region" description="Polar residues" evidence="1">
    <location>
        <begin position="302"/>
        <end position="316"/>
    </location>
</feature>
<sequence length="840" mass="90690">MVEIVVLKMEYNCNSKDGAFQNGYQEIEGINMGFLRINGRQMFALAQVFSDLFKHISRTTVNKRMEVLNIRSRRCDIQELRTLKAIHSVPVRAVKCSLITKEDLEALCVACQSLSPKKRRKKRKGKKTETENDVSSNALCTRICKKNSTVAKTLLAKDTAGLLQLPHSKPAQNFSKSKNAGSSLLLGPVRRDPRNYEKVAKGRNRYSLKGVNGILPQDIVGTYPNKTLHSAIVANDWSKASLPLCLKGKEPCYSRYEEYSNGCVKKHNSPALLVGNKTLNFASKKGNIGAVSEGGSKKAHCTQGTSAGYSSDSESSLDFEKDSDFGSSFQSTSTDSSDEDGRSVQSSSSEEGSSSESDSSSVCSGDSVQSTRYRQAALLSPVSRFPLPSGRDAARLPEEAAVGTCKIPAKRLTATEPPLKIKTEPLCLDPGFLLPEQHGRRWDTYTPTATTLKPPTFNCLKETIKTEPNWAATTGSCLTAETEKTLEHAAAFIGDRAKQGGSPRRTQRRIESPQQKIPSLDPEGGFEAALPPLKNGNYLHKGAPDNGTSLGIGDQAKRQIKNLSPESAFPNAASCSSGAPIQVAVQNCTGTDRICIVADPVGDIKEQRKDKFERLIRTSKLWCYAKGFNFDGKNVGYATVAAYEAAARVFKSKVSKNHSGGAVAAAAGGDGGGGSFFKTFTPPQSKGRSSLSSEAFKVNGLERNLKRNQAPKRNDAERKQRCTKGTSKRGRQANISKRGNAAKVGASSAAAASSCKRKASGSNTPSTPVKRPFSLLDSFPCPPSLIVGKDGDLSPAYSLCSKKCLPHQKAHPPCRIWQLGGCATPVPPSHKFRSYNLEDD</sequence>
<dbReference type="Pfam" id="PF02437">
    <property type="entry name" value="Ski_Sno_DHD"/>
    <property type="match status" value="1"/>
</dbReference>
<feature type="region of interest" description="Disordered" evidence="1">
    <location>
        <begin position="495"/>
        <end position="523"/>
    </location>
</feature>
<dbReference type="Gene3D" id="3.10.260.20">
    <property type="entry name" value="Ski"/>
    <property type="match status" value="1"/>
</dbReference>
<feature type="domain" description="SKI/SNO/DAC" evidence="2">
    <location>
        <begin position="21"/>
        <end position="112"/>
    </location>
</feature>
<protein>
    <submittedName>
        <fullName evidence="3">SKI/DACH domain-containing protein 1-like</fullName>
    </submittedName>
</protein>
<keyword evidence="4" id="KW-1185">Reference proteome</keyword>
<feature type="compositionally biased region" description="Low complexity" evidence="1">
    <location>
        <begin position="739"/>
        <end position="754"/>
    </location>
</feature>
<feature type="compositionally biased region" description="Low complexity" evidence="1">
    <location>
        <begin position="343"/>
        <end position="366"/>
    </location>
</feature>
<dbReference type="SUPFAM" id="SSF46955">
    <property type="entry name" value="Putative DNA-binding domain"/>
    <property type="match status" value="1"/>
</dbReference>
<gene>
    <name evidence="3" type="ORF">HHUSO_G27866</name>
</gene>
<dbReference type="PANTHER" id="PTHR23187">
    <property type="entry name" value="FLJ44216 PROTEIN-RELATED"/>
    <property type="match status" value="1"/>
</dbReference>
<feature type="compositionally biased region" description="Low complexity" evidence="1">
    <location>
        <begin position="325"/>
        <end position="335"/>
    </location>
</feature>
<dbReference type="InterPro" id="IPR027971">
    <property type="entry name" value="EPOP"/>
</dbReference>
<accession>A0ABR0YKK2</accession>
<feature type="compositionally biased region" description="Polar residues" evidence="1">
    <location>
        <begin position="681"/>
        <end position="693"/>
    </location>
</feature>
<evidence type="ECO:0000256" key="1">
    <source>
        <dbReference type="SAM" id="MobiDB-lite"/>
    </source>
</evidence>
<organism evidence="3 4">
    <name type="scientific">Huso huso</name>
    <name type="common">Beluga</name>
    <name type="synonym">Acipenser huso</name>
    <dbReference type="NCBI Taxonomy" id="61971"/>
    <lineage>
        <taxon>Eukaryota</taxon>
        <taxon>Metazoa</taxon>
        <taxon>Chordata</taxon>
        <taxon>Craniata</taxon>
        <taxon>Vertebrata</taxon>
        <taxon>Euteleostomi</taxon>
        <taxon>Actinopterygii</taxon>
        <taxon>Chondrostei</taxon>
        <taxon>Acipenseriformes</taxon>
        <taxon>Acipenseridae</taxon>
        <taxon>Huso</taxon>
    </lineage>
</organism>
<evidence type="ECO:0000259" key="2">
    <source>
        <dbReference type="Pfam" id="PF02437"/>
    </source>
</evidence>